<dbReference type="EMBL" id="JASJOS010000013">
    <property type="protein sequence ID" value="MDJ1483968.1"/>
    <property type="molecule type" value="Genomic_DNA"/>
</dbReference>
<organism evidence="3 4">
    <name type="scientific">Xanthocytophaga flava</name>
    <dbReference type="NCBI Taxonomy" id="3048013"/>
    <lineage>
        <taxon>Bacteria</taxon>
        <taxon>Pseudomonadati</taxon>
        <taxon>Bacteroidota</taxon>
        <taxon>Cytophagia</taxon>
        <taxon>Cytophagales</taxon>
        <taxon>Rhodocytophagaceae</taxon>
        <taxon>Xanthocytophaga</taxon>
    </lineage>
</organism>
<name>A0AAE3QWV9_9BACT</name>
<gene>
    <name evidence="3" type="ORF">QNI16_25960</name>
</gene>
<dbReference type="Proteomes" id="UP001241110">
    <property type="component" value="Unassembled WGS sequence"/>
</dbReference>
<evidence type="ECO:0000256" key="1">
    <source>
        <dbReference type="SAM" id="MobiDB-lite"/>
    </source>
</evidence>
<evidence type="ECO:0000256" key="2">
    <source>
        <dbReference type="SAM" id="SignalP"/>
    </source>
</evidence>
<proteinExistence type="predicted"/>
<evidence type="ECO:0000313" key="4">
    <source>
        <dbReference type="Proteomes" id="UP001241110"/>
    </source>
</evidence>
<feature type="chain" id="PRO_5042270323" evidence="2">
    <location>
        <begin position="22"/>
        <end position="379"/>
    </location>
</feature>
<comment type="caution">
    <text evidence="3">The sequence shown here is derived from an EMBL/GenBank/DDBJ whole genome shotgun (WGS) entry which is preliminary data.</text>
</comment>
<protein>
    <submittedName>
        <fullName evidence="3">Uncharacterized protein</fullName>
    </submittedName>
</protein>
<accession>A0AAE3QWV9</accession>
<feature type="signal peptide" evidence="2">
    <location>
        <begin position="1"/>
        <end position="21"/>
    </location>
</feature>
<dbReference type="RefSeq" id="WP_313984610.1">
    <property type="nucleotide sequence ID" value="NZ_JASJOS010000013.1"/>
</dbReference>
<evidence type="ECO:0000313" key="3">
    <source>
        <dbReference type="EMBL" id="MDJ1483968.1"/>
    </source>
</evidence>
<reference evidence="3" key="1">
    <citation type="submission" date="2023-05" db="EMBL/GenBank/DDBJ databases">
        <authorList>
            <person name="Zhang X."/>
        </authorList>
    </citation>
    <scope>NUCLEOTIDE SEQUENCE</scope>
    <source>
        <strain evidence="3">YF14B1</strain>
    </source>
</reference>
<keyword evidence="2" id="KW-0732">Signal</keyword>
<feature type="region of interest" description="Disordered" evidence="1">
    <location>
        <begin position="189"/>
        <end position="211"/>
    </location>
</feature>
<sequence>MGRCICVTLWSFCFIVTCAFSQDVIYTSNGSVITGKITGLDGDKIKYAMPKNPGPAYSIDVTDVLVAFNQNGNVITFPIKDGKSEITGFLNPPSHKSHDILVKMDNSVIECENVSLGKKDVRFQELDAKKGKEEKISREDVAVILYKDGHHEFGVNPAQATVPIRMAKTQIDQLTGVGQNLHLKEEANANKGESTRTTTTDTHDEMAFPGGPKEFESFRQKAISKVDEFGRYIATIVDPRTPADQSNSTIDLAFTLFVNADVRVEVSNVNTGSKNKYKIKDYLKRLKLKGADYQEVDVSYADIGYASEFIKGPDGNYYGVVSFVQTFKGFVDGKVVYGDITQRNITVILKLYEKVVEGQGKKMWDVFLADVGIIETRKL</sequence>
<dbReference type="AlphaFoldDB" id="A0AAE3QWV9"/>